<feature type="region of interest" description="Disordered" evidence="1">
    <location>
        <begin position="1"/>
        <end position="33"/>
    </location>
</feature>
<feature type="compositionally biased region" description="Basic residues" evidence="1">
    <location>
        <begin position="19"/>
        <end position="33"/>
    </location>
</feature>
<name>A0A127V833_9SPHI</name>
<accession>A0A127V833</accession>
<dbReference type="Pfam" id="PF21983">
    <property type="entry name" value="NikA-like"/>
    <property type="match status" value="1"/>
</dbReference>
<dbReference type="EMBL" id="CP014504">
    <property type="protein sequence ID" value="AMP97405.1"/>
    <property type="molecule type" value="Genomic_DNA"/>
</dbReference>
<dbReference type="RefSeq" id="WP_198163587.1">
    <property type="nucleotide sequence ID" value="NZ_CP014504.1"/>
</dbReference>
<evidence type="ECO:0000313" key="2">
    <source>
        <dbReference type="EMBL" id="AMP97405.1"/>
    </source>
</evidence>
<protein>
    <submittedName>
        <fullName evidence="2">Mobilization protein</fullName>
    </submittedName>
</protein>
<dbReference type="InterPro" id="IPR053842">
    <property type="entry name" value="NikA-like"/>
</dbReference>
<keyword evidence="3" id="KW-1185">Reference proteome</keyword>
<dbReference type="KEGG" id="pcm:AY601_0449"/>
<sequence>MTSTISKSGQNDQLDKPKKSAKGRGGAPKKRIRREVHVKVRLKTTERFLIESKARQAGMRISDWVREATLKAKVVSRLTAEDRRVLHMLAGMANNLNQLTKLAHTSGMLSIAIRCSSLLEEIDQALKYLNSDDGKDT</sequence>
<evidence type="ECO:0000313" key="3">
    <source>
        <dbReference type="Proteomes" id="UP000071561"/>
    </source>
</evidence>
<proteinExistence type="predicted"/>
<dbReference type="Proteomes" id="UP000071561">
    <property type="component" value="Chromosome"/>
</dbReference>
<feature type="compositionally biased region" description="Polar residues" evidence="1">
    <location>
        <begin position="1"/>
        <end position="12"/>
    </location>
</feature>
<reference evidence="2 3" key="1">
    <citation type="submission" date="2016-03" db="EMBL/GenBank/DDBJ databases">
        <title>Complete genome sequence of Pedobacter cryoconitis PAMC 27485.</title>
        <authorList>
            <person name="Lee J."/>
            <person name="Kim O.-S."/>
        </authorList>
    </citation>
    <scope>NUCLEOTIDE SEQUENCE [LARGE SCALE GENOMIC DNA]</scope>
    <source>
        <strain evidence="2 3">PAMC 27485</strain>
    </source>
</reference>
<evidence type="ECO:0000256" key="1">
    <source>
        <dbReference type="SAM" id="MobiDB-lite"/>
    </source>
</evidence>
<dbReference type="PATRIC" id="fig|188932.3.peg.457"/>
<dbReference type="AlphaFoldDB" id="A0A127V833"/>
<organism evidence="2 3">
    <name type="scientific">Pedobacter cryoconitis</name>
    <dbReference type="NCBI Taxonomy" id="188932"/>
    <lineage>
        <taxon>Bacteria</taxon>
        <taxon>Pseudomonadati</taxon>
        <taxon>Bacteroidota</taxon>
        <taxon>Sphingobacteriia</taxon>
        <taxon>Sphingobacteriales</taxon>
        <taxon>Sphingobacteriaceae</taxon>
        <taxon>Pedobacter</taxon>
    </lineage>
</organism>
<gene>
    <name evidence="2" type="ORF">AY601_0449</name>
</gene>